<feature type="region of interest" description="Disordered" evidence="1">
    <location>
        <begin position="37"/>
        <end position="59"/>
    </location>
</feature>
<dbReference type="Proteomes" id="UP001460270">
    <property type="component" value="Unassembled WGS sequence"/>
</dbReference>
<evidence type="ECO:0000313" key="2">
    <source>
        <dbReference type="EMBL" id="KAK7888726.1"/>
    </source>
</evidence>
<dbReference type="AlphaFoldDB" id="A0AAW0NBS4"/>
<proteinExistence type="predicted"/>
<name>A0AAW0NBS4_9GOBI</name>
<gene>
    <name evidence="2" type="ORF">WMY93_024286</name>
</gene>
<comment type="caution">
    <text evidence="2">The sequence shown here is derived from an EMBL/GenBank/DDBJ whole genome shotgun (WGS) entry which is preliminary data.</text>
</comment>
<feature type="compositionally biased region" description="Polar residues" evidence="1">
    <location>
        <begin position="37"/>
        <end position="48"/>
    </location>
</feature>
<reference evidence="3" key="1">
    <citation type="submission" date="2024-04" db="EMBL/GenBank/DDBJ databases">
        <title>Salinicola lusitanus LLJ914,a marine bacterium isolated from the Okinawa Trough.</title>
        <authorList>
            <person name="Li J."/>
        </authorList>
    </citation>
    <scope>NUCLEOTIDE SEQUENCE [LARGE SCALE GENOMIC DNA]</scope>
</reference>
<organism evidence="2 3">
    <name type="scientific">Mugilogobius chulae</name>
    <name type="common">yellowstripe goby</name>
    <dbReference type="NCBI Taxonomy" id="88201"/>
    <lineage>
        <taxon>Eukaryota</taxon>
        <taxon>Metazoa</taxon>
        <taxon>Chordata</taxon>
        <taxon>Craniata</taxon>
        <taxon>Vertebrata</taxon>
        <taxon>Euteleostomi</taxon>
        <taxon>Actinopterygii</taxon>
        <taxon>Neopterygii</taxon>
        <taxon>Teleostei</taxon>
        <taxon>Neoteleostei</taxon>
        <taxon>Acanthomorphata</taxon>
        <taxon>Gobiaria</taxon>
        <taxon>Gobiiformes</taxon>
        <taxon>Gobioidei</taxon>
        <taxon>Gobiidae</taxon>
        <taxon>Gobionellinae</taxon>
        <taxon>Mugilogobius</taxon>
    </lineage>
</organism>
<evidence type="ECO:0000256" key="1">
    <source>
        <dbReference type="SAM" id="MobiDB-lite"/>
    </source>
</evidence>
<sequence>MSRSSDESANAAAAAVDFLIFRVWIWIRTWLRASGLAPSSNTNSNIQQEEPRLYLRKPPPQSESYRTLLDEVIRNLPGASALHFPQCIAPDFPPFPLQALAARHSSVKCDSASIQHVQKTQSRRRKQRLSKEVGDRIFFRR</sequence>
<protein>
    <submittedName>
        <fullName evidence="2">Uncharacterized protein</fullName>
    </submittedName>
</protein>
<accession>A0AAW0NBS4</accession>
<evidence type="ECO:0000313" key="3">
    <source>
        <dbReference type="Proteomes" id="UP001460270"/>
    </source>
</evidence>
<keyword evidence="3" id="KW-1185">Reference proteome</keyword>
<dbReference type="EMBL" id="JBBPFD010000018">
    <property type="protein sequence ID" value="KAK7888726.1"/>
    <property type="molecule type" value="Genomic_DNA"/>
</dbReference>